<evidence type="ECO:0000256" key="6">
    <source>
        <dbReference type="SAM" id="Phobius"/>
    </source>
</evidence>
<feature type="transmembrane region" description="Helical" evidence="6">
    <location>
        <begin position="146"/>
        <end position="171"/>
    </location>
</feature>
<keyword evidence="2" id="KW-1003">Cell membrane</keyword>
<comment type="subcellular location">
    <subcellularLocation>
        <location evidence="1">Cell membrane</location>
        <topology evidence="1">Multi-pass membrane protein</topology>
    </subcellularLocation>
</comment>
<evidence type="ECO:0000256" key="4">
    <source>
        <dbReference type="ARBA" id="ARBA00022989"/>
    </source>
</evidence>
<evidence type="ECO:0000256" key="3">
    <source>
        <dbReference type="ARBA" id="ARBA00022692"/>
    </source>
</evidence>
<proteinExistence type="predicted"/>
<organism evidence="8 9">
    <name type="scientific">Cellulomonas alba</name>
    <dbReference type="NCBI Taxonomy" id="3053467"/>
    <lineage>
        <taxon>Bacteria</taxon>
        <taxon>Bacillati</taxon>
        <taxon>Actinomycetota</taxon>
        <taxon>Actinomycetes</taxon>
        <taxon>Micrococcales</taxon>
        <taxon>Cellulomonadaceae</taxon>
        <taxon>Cellulomonas</taxon>
    </lineage>
</organism>
<sequence length="176" mass="17801">MRLLLVAAAVGAVVPWTGRRGRGGRRRDPVTEPVAETDVVLVLDLLDVAVASGVALPRALTVVGAAIGGRHGRALAAAGGALLVGASWRTAWAGAPAELAAVAETLAPSWTAGAAPGPALRACAEQRRRGRRAQLRSAAGALGVRLVLPLGLCFLPAFLLVGLVPMMVGLARGLFG</sequence>
<name>A0ABT7SE51_9CELL</name>
<dbReference type="Pfam" id="PF00482">
    <property type="entry name" value="T2SSF"/>
    <property type="match status" value="1"/>
</dbReference>
<dbReference type="EMBL" id="JAUCGQ010000001">
    <property type="protein sequence ID" value="MDM7854467.1"/>
    <property type="molecule type" value="Genomic_DNA"/>
</dbReference>
<comment type="caution">
    <text evidence="8">The sequence shown here is derived from an EMBL/GenBank/DDBJ whole genome shotgun (WGS) entry which is preliminary data.</text>
</comment>
<dbReference type="Proteomes" id="UP001529338">
    <property type="component" value="Unassembled WGS sequence"/>
</dbReference>
<dbReference type="RefSeq" id="WP_289454236.1">
    <property type="nucleotide sequence ID" value="NZ_JAUCGQ010000001.1"/>
</dbReference>
<keyword evidence="9" id="KW-1185">Reference proteome</keyword>
<reference evidence="8 9" key="1">
    <citation type="submission" date="2023-06" db="EMBL/GenBank/DDBJ databases">
        <title>Cellulomonas sp. MW4 Whole genome sequence.</title>
        <authorList>
            <person name="Park S."/>
        </authorList>
    </citation>
    <scope>NUCLEOTIDE SEQUENCE [LARGE SCALE GENOMIC DNA]</scope>
    <source>
        <strain evidence="8 9">MW4</strain>
    </source>
</reference>
<dbReference type="InterPro" id="IPR018076">
    <property type="entry name" value="T2SS_GspF_dom"/>
</dbReference>
<evidence type="ECO:0000256" key="5">
    <source>
        <dbReference type="ARBA" id="ARBA00023136"/>
    </source>
</evidence>
<evidence type="ECO:0000256" key="2">
    <source>
        <dbReference type="ARBA" id="ARBA00022475"/>
    </source>
</evidence>
<keyword evidence="4 6" id="KW-1133">Transmembrane helix</keyword>
<keyword evidence="5 6" id="KW-0472">Membrane</keyword>
<evidence type="ECO:0000259" key="7">
    <source>
        <dbReference type="Pfam" id="PF00482"/>
    </source>
</evidence>
<gene>
    <name evidence="8" type="ORF">QRT04_05940</name>
</gene>
<feature type="domain" description="Type II secretion system protein GspF" evidence="7">
    <location>
        <begin position="44"/>
        <end position="163"/>
    </location>
</feature>
<protein>
    <submittedName>
        <fullName evidence="8">Type II secretion system F family protein</fullName>
    </submittedName>
</protein>
<evidence type="ECO:0000256" key="1">
    <source>
        <dbReference type="ARBA" id="ARBA00004651"/>
    </source>
</evidence>
<evidence type="ECO:0000313" key="8">
    <source>
        <dbReference type="EMBL" id="MDM7854467.1"/>
    </source>
</evidence>
<accession>A0ABT7SE51</accession>
<evidence type="ECO:0000313" key="9">
    <source>
        <dbReference type="Proteomes" id="UP001529338"/>
    </source>
</evidence>
<keyword evidence="3 6" id="KW-0812">Transmembrane</keyword>